<name>A0AB39RY85_9ACTN</name>
<feature type="compositionally biased region" description="Basic and acidic residues" evidence="1">
    <location>
        <begin position="45"/>
        <end position="66"/>
    </location>
</feature>
<organism evidence="2">
    <name type="scientific">Streptomyces sp. R35</name>
    <dbReference type="NCBI Taxonomy" id="3238630"/>
    <lineage>
        <taxon>Bacteria</taxon>
        <taxon>Bacillati</taxon>
        <taxon>Actinomycetota</taxon>
        <taxon>Actinomycetes</taxon>
        <taxon>Kitasatosporales</taxon>
        <taxon>Streptomycetaceae</taxon>
        <taxon>Streptomyces</taxon>
    </lineage>
</organism>
<feature type="region of interest" description="Disordered" evidence="1">
    <location>
        <begin position="39"/>
        <end position="66"/>
    </location>
</feature>
<accession>A0AB39RY85</accession>
<sequence>MRTARYDLDFARAVGRRIGWGLCTRLAGLCLVAGPMAPDPALLDDEPRTPPHGDNGHTPHRDLEVR</sequence>
<proteinExistence type="predicted"/>
<dbReference type="RefSeq" id="WP_330302490.1">
    <property type="nucleotide sequence ID" value="NZ_CP163440.1"/>
</dbReference>
<protein>
    <submittedName>
        <fullName evidence="2">Uncharacterized protein</fullName>
    </submittedName>
</protein>
<evidence type="ECO:0000256" key="1">
    <source>
        <dbReference type="SAM" id="MobiDB-lite"/>
    </source>
</evidence>
<dbReference type="AlphaFoldDB" id="A0AB39RY85"/>
<dbReference type="EMBL" id="CP163440">
    <property type="protein sequence ID" value="XDQ60249.1"/>
    <property type="molecule type" value="Genomic_DNA"/>
</dbReference>
<reference evidence="2" key="1">
    <citation type="submission" date="2024-07" db="EMBL/GenBank/DDBJ databases">
        <authorList>
            <person name="Yu S.T."/>
        </authorList>
    </citation>
    <scope>NUCLEOTIDE SEQUENCE</scope>
    <source>
        <strain evidence="2">R35</strain>
    </source>
</reference>
<evidence type="ECO:0000313" key="2">
    <source>
        <dbReference type="EMBL" id="XDQ60249.1"/>
    </source>
</evidence>
<gene>
    <name evidence="2" type="ORF">AB5J50_05475</name>
</gene>